<dbReference type="EMBL" id="CP007035">
    <property type="protein sequence ID" value="AHF17667.1"/>
    <property type="molecule type" value="Genomic_DNA"/>
</dbReference>
<evidence type="ECO:0000313" key="2">
    <source>
        <dbReference type="Proteomes" id="UP000003586"/>
    </source>
</evidence>
<keyword evidence="2" id="KW-1185">Reference proteome</keyword>
<evidence type="ECO:0000313" key="1">
    <source>
        <dbReference type="EMBL" id="AHF17667.1"/>
    </source>
</evidence>
<gene>
    <name evidence="1" type="ORF">NIASO_11945</name>
</gene>
<dbReference type="OrthoDB" id="9932730at2"/>
<dbReference type="KEGG" id="nso:NIASO_11945"/>
<sequence length="77" mass="8831">MNAKTQLMLKDWLKKRPAIYINAQLRIMLSSYIDRCPGDTVNSNLVKDILAVGELLDMLENYVKKRHPAKLKASKSK</sequence>
<organism evidence="1 2">
    <name type="scientific">Niabella soli DSM 19437</name>
    <dbReference type="NCBI Taxonomy" id="929713"/>
    <lineage>
        <taxon>Bacteria</taxon>
        <taxon>Pseudomonadati</taxon>
        <taxon>Bacteroidota</taxon>
        <taxon>Chitinophagia</taxon>
        <taxon>Chitinophagales</taxon>
        <taxon>Chitinophagaceae</taxon>
        <taxon>Niabella</taxon>
    </lineage>
</organism>
<reference evidence="1 2" key="1">
    <citation type="submission" date="2013-12" db="EMBL/GenBank/DDBJ databases">
        <authorList>
            <consortium name="DOE Joint Genome Institute"/>
            <person name="Eisen J."/>
            <person name="Huntemann M."/>
            <person name="Han J."/>
            <person name="Chen A."/>
            <person name="Kyrpides N."/>
            <person name="Mavromatis K."/>
            <person name="Markowitz V."/>
            <person name="Palaniappan K."/>
            <person name="Ivanova N."/>
            <person name="Schaumberg A."/>
            <person name="Pati A."/>
            <person name="Liolios K."/>
            <person name="Nordberg H.P."/>
            <person name="Cantor M.N."/>
            <person name="Hua S.X."/>
            <person name="Woyke T."/>
        </authorList>
    </citation>
    <scope>NUCLEOTIDE SEQUENCE [LARGE SCALE GENOMIC DNA]</scope>
    <source>
        <strain evidence="2">DSM 19437</strain>
    </source>
</reference>
<dbReference type="Proteomes" id="UP000003586">
    <property type="component" value="Chromosome"/>
</dbReference>
<proteinExistence type="predicted"/>
<dbReference type="AlphaFoldDB" id="W0F3W1"/>
<name>W0F3W1_9BACT</name>
<protein>
    <submittedName>
        <fullName evidence="1">Uncharacterized protein</fullName>
    </submittedName>
</protein>
<accession>W0F3W1</accession>
<dbReference type="RefSeq" id="WP_008585804.1">
    <property type="nucleotide sequence ID" value="NZ_CP007035.1"/>
</dbReference>
<dbReference type="HOGENOM" id="CLU_2634480_0_0_10"/>
<dbReference type="STRING" id="929713.NIASO_11945"/>